<sequence length="147" mass="16188">MADDELQSHISKGLYGTPQTNPDERRQYLGSLRERVALRITNQEIAASTTFPALKAAINQYLNKDYQVLINGKLSPDITAPFITLVNTNNMPFTLISDDTANLDPAGSGLLIVAKDAINQDDISLPESAPTPKDDKPHSHDIFHLFD</sequence>
<evidence type="ECO:0000313" key="2">
    <source>
        <dbReference type="EMBL" id="KRO18446.1"/>
    </source>
</evidence>
<dbReference type="PATRIC" id="fig|1293598.4.peg.1646"/>
<dbReference type="InterPro" id="IPR012543">
    <property type="entry name" value="DUF1694"/>
</dbReference>
<reference evidence="2 3" key="1">
    <citation type="journal article" date="2015" name="Genome Announc.">
        <title>Expanding the biotechnology potential of lactobacilli through comparative genomics of 213 strains and associated genera.</title>
        <authorList>
            <person name="Sun Z."/>
            <person name="Harris H.M."/>
            <person name="McCann A."/>
            <person name="Guo C."/>
            <person name="Argimon S."/>
            <person name="Zhang W."/>
            <person name="Yang X."/>
            <person name="Jeffery I.B."/>
            <person name="Cooney J.C."/>
            <person name="Kagawa T.F."/>
            <person name="Liu W."/>
            <person name="Song Y."/>
            <person name="Salvetti E."/>
            <person name="Wrobel A."/>
            <person name="Rasinkangas P."/>
            <person name="Parkhill J."/>
            <person name="Rea M.C."/>
            <person name="O'Sullivan O."/>
            <person name="Ritari J."/>
            <person name="Douillard F.P."/>
            <person name="Paul Ross R."/>
            <person name="Yang R."/>
            <person name="Briner A.E."/>
            <person name="Felis G.E."/>
            <person name="de Vos W.M."/>
            <person name="Barrangou R."/>
            <person name="Klaenhammer T.R."/>
            <person name="Caufield P.W."/>
            <person name="Cui Y."/>
            <person name="Zhang H."/>
            <person name="O'Toole P.W."/>
        </authorList>
    </citation>
    <scope>NUCLEOTIDE SEQUENCE [LARGE SCALE GENOMIC DNA]</scope>
    <source>
        <strain evidence="2 3">DSM 24301</strain>
    </source>
</reference>
<keyword evidence="3" id="KW-1185">Reference proteome</keyword>
<feature type="region of interest" description="Disordered" evidence="1">
    <location>
        <begin position="1"/>
        <end position="24"/>
    </location>
</feature>
<dbReference type="Pfam" id="PF07997">
    <property type="entry name" value="DUF1694"/>
    <property type="match status" value="1"/>
</dbReference>
<dbReference type="SUPFAM" id="SSF160515">
    <property type="entry name" value="YueI-like"/>
    <property type="match status" value="1"/>
</dbReference>
<dbReference type="AlphaFoldDB" id="A0A0R2MXU5"/>
<proteinExistence type="predicted"/>
<evidence type="ECO:0008006" key="4">
    <source>
        <dbReference type="Google" id="ProtNLM"/>
    </source>
</evidence>
<dbReference type="PIRSF" id="PIRSF034303">
    <property type="entry name" value="DUF1694"/>
    <property type="match status" value="1"/>
</dbReference>
<gene>
    <name evidence="2" type="ORF">IV56_GL001580</name>
</gene>
<evidence type="ECO:0000313" key="3">
    <source>
        <dbReference type="Proteomes" id="UP000050969"/>
    </source>
</evidence>
<comment type="caution">
    <text evidence="2">The sequence shown here is derived from an EMBL/GenBank/DDBJ whole genome shotgun (WGS) entry which is preliminary data.</text>
</comment>
<dbReference type="Proteomes" id="UP000050969">
    <property type="component" value="Unassembled WGS sequence"/>
</dbReference>
<dbReference type="EMBL" id="JQCE01000005">
    <property type="protein sequence ID" value="KRO18446.1"/>
    <property type="molecule type" value="Genomic_DNA"/>
</dbReference>
<dbReference type="InterPro" id="IPR029064">
    <property type="entry name" value="Ribosomal_eL30-like_sf"/>
</dbReference>
<dbReference type="STRING" id="1293598.IV56_GL001580"/>
<accession>A0A0R2MXU5</accession>
<protein>
    <recommendedName>
        <fullName evidence="4">DUF1694 domain-containing protein</fullName>
    </recommendedName>
</protein>
<organism evidence="2 3">
    <name type="scientific">Lacticaseibacillus saniviri JCM 17471 = DSM 24301</name>
    <dbReference type="NCBI Taxonomy" id="1293598"/>
    <lineage>
        <taxon>Bacteria</taxon>
        <taxon>Bacillati</taxon>
        <taxon>Bacillota</taxon>
        <taxon>Bacilli</taxon>
        <taxon>Lactobacillales</taxon>
        <taxon>Lactobacillaceae</taxon>
        <taxon>Lacticaseibacillus</taxon>
    </lineage>
</organism>
<name>A0A0R2MXU5_9LACO</name>
<evidence type="ECO:0000256" key="1">
    <source>
        <dbReference type="SAM" id="MobiDB-lite"/>
    </source>
</evidence>
<dbReference type="Gene3D" id="3.30.1330.30">
    <property type="match status" value="1"/>
</dbReference>
<dbReference type="RefSeq" id="WP_054776548.1">
    <property type="nucleotide sequence ID" value="NZ_BBBX01000001.1"/>
</dbReference>